<feature type="compositionally biased region" description="Low complexity" evidence="8">
    <location>
        <begin position="243"/>
        <end position="272"/>
    </location>
</feature>
<dbReference type="AlphaFoldDB" id="A0A2T7NMD5"/>
<organism evidence="9 10">
    <name type="scientific">Pomacea canaliculata</name>
    <name type="common">Golden apple snail</name>
    <dbReference type="NCBI Taxonomy" id="400727"/>
    <lineage>
        <taxon>Eukaryota</taxon>
        <taxon>Metazoa</taxon>
        <taxon>Spiralia</taxon>
        <taxon>Lophotrochozoa</taxon>
        <taxon>Mollusca</taxon>
        <taxon>Gastropoda</taxon>
        <taxon>Caenogastropoda</taxon>
        <taxon>Architaenioglossa</taxon>
        <taxon>Ampullarioidea</taxon>
        <taxon>Ampullariidae</taxon>
        <taxon>Pomacea</taxon>
    </lineage>
</organism>
<gene>
    <name evidence="9" type="ORF">C0Q70_18131</name>
</gene>
<keyword evidence="10" id="KW-1185">Reference proteome</keyword>
<evidence type="ECO:0000256" key="8">
    <source>
        <dbReference type="SAM" id="MobiDB-lite"/>
    </source>
</evidence>
<protein>
    <recommendedName>
        <fullName evidence="7">Pre-mRNA-splicing factor 38</fullName>
    </recommendedName>
</protein>
<dbReference type="OrthoDB" id="3881at2759"/>
<dbReference type="GO" id="GO:0005681">
    <property type="term" value="C:spliceosomal complex"/>
    <property type="evidence" value="ECO:0007669"/>
    <property type="project" value="UniProtKB-KW"/>
</dbReference>
<proteinExistence type="inferred from homology"/>
<comment type="caution">
    <text evidence="9">The sequence shown here is derived from an EMBL/GenBank/DDBJ whole genome shotgun (WGS) entry which is preliminary data.</text>
</comment>
<dbReference type="InterPro" id="IPR005037">
    <property type="entry name" value="PRP38"/>
</dbReference>
<feature type="compositionally biased region" description="Basic residues" evidence="8">
    <location>
        <begin position="310"/>
        <end position="333"/>
    </location>
</feature>
<evidence type="ECO:0000256" key="2">
    <source>
        <dbReference type="ARBA" id="ARBA00006164"/>
    </source>
</evidence>
<evidence type="ECO:0000256" key="7">
    <source>
        <dbReference type="RuleBase" id="RU367025"/>
    </source>
</evidence>
<feature type="compositionally biased region" description="Basic and acidic residues" evidence="8">
    <location>
        <begin position="279"/>
        <end position="309"/>
    </location>
</feature>
<feature type="compositionally biased region" description="Basic and acidic residues" evidence="8">
    <location>
        <begin position="334"/>
        <end position="344"/>
    </location>
</feature>
<dbReference type="Pfam" id="PF03371">
    <property type="entry name" value="PRP38"/>
    <property type="match status" value="1"/>
</dbReference>
<keyword evidence="5 7" id="KW-0508">mRNA splicing</keyword>
<evidence type="ECO:0000313" key="9">
    <source>
        <dbReference type="EMBL" id="PVD22321.1"/>
    </source>
</evidence>
<comment type="subcellular location">
    <subcellularLocation>
        <location evidence="1 7">Nucleus</location>
    </subcellularLocation>
</comment>
<feature type="compositionally biased region" description="Basic and acidic residues" evidence="8">
    <location>
        <begin position="351"/>
        <end position="374"/>
    </location>
</feature>
<dbReference type="STRING" id="400727.A0A2T7NMD5"/>
<evidence type="ECO:0000256" key="5">
    <source>
        <dbReference type="ARBA" id="ARBA00023187"/>
    </source>
</evidence>
<dbReference type="OMA" id="KERPQSH"/>
<evidence type="ECO:0000256" key="4">
    <source>
        <dbReference type="ARBA" id="ARBA00022728"/>
    </source>
</evidence>
<dbReference type="GO" id="GO:0000398">
    <property type="term" value="P:mRNA splicing, via spliceosome"/>
    <property type="evidence" value="ECO:0007669"/>
    <property type="project" value="UniProtKB-UniRule"/>
</dbReference>
<accession>A0A2T7NMD5</accession>
<reference evidence="9 10" key="1">
    <citation type="submission" date="2018-04" db="EMBL/GenBank/DDBJ databases">
        <title>The genome of golden apple snail Pomacea canaliculata provides insight into stress tolerance and invasive adaptation.</title>
        <authorList>
            <person name="Liu C."/>
            <person name="Liu B."/>
            <person name="Ren Y."/>
            <person name="Zhang Y."/>
            <person name="Wang H."/>
            <person name="Li S."/>
            <person name="Jiang F."/>
            <person name="Yin L."/>
            <person name="Zhang G."/>
            <person name="Qian W."/>
            <person name="Fan W."/>
        </authorList>
    </citation>
    <scope>NUCLEOTIDE SEQUENCE [LARGE SCALE GENOMIC DNA]</scope>
    <source>
        <strain evidence="9">SZHN2017</strain>
        <tissue evidence="9">Muscle</tissue>
    </source>
</reference>
<keyword evidence="3 7" id="KW-0507">mRNA processing</keyword>
<dbReference type="Proteomes" id="UP000245119">
    <property type="component" value="Linkage Group LG11"/>
</dbReference>
<name>A0A2T7NMD5_POMCA</name>
<keyword evidence="4 7" id="KW-0747">Spliceosome</keyword>
<feature type="region of interest" description="Disordered" evidence="8">
    <location>
        <begin position="202"/>
        <end position="374"/>
    </location>
</feature>
<comment type="similarity">
    <text evidence="2 7">Belongs to the PRP38 family.</text>
</comment>
<keyword evidence="6 7" id="KW-0539">Nucleus</keyword>
<evidence type="ECO:0000313" key="10">
    <source>
        <dbReference type="Proteomes" id="UP000245119"/>
    </source>
</evidence>
<evidence type="ECO:0000256" key="1">
    <source>
        <dbReference type="ARBA" id="ARBA00004123"/>
    </source>
</evidence>
<dbReference type="EMBL" id="PZQS01000011">
    <property type="protein sequence ID" value="PVD22321.1"/>
    <property type="molecule type" value="Genomic_DNA"/>
</dbReference>
<feature type="compositionally biased region" description="Basic and acidic residues" evidence="8">
    <location>
        <begin position="219"/>
        <end position="233"/>
    </location>
</feature>
<comment type="function">
    <text evidence="7">Required for pre-mRNA splicing.</text>
</comment>
<evidence type="ECO:0000256" key="3">
    <source>
        <dbReference type="ARBA" id="ARBA00022664"/>
    </source>
</evidence>
<evidence type="ECO:0000256" key="6">
    <source>
        <dbReference type="ARBA" id="ARBA00023242"/>
    </source>
</evidence>
<sequence length="374" mass="44181">MPPNNPLTVWGNEKTMNLNTLILTNIQSSPYFKVNLFELKTYHEVIDEIYYKVGHLEPWEKGSRKTAGQTGMCGGVRGVGAGGIVSSAYCLLYKLFTLKLTKKQVIGLITHADSPYIRGLGFMYIRYTQPPADLWDWYEEYLDDEEEIDVKAGGGHVMTIGEMLRQWLVKLEWYSTLFPRIPVPIEKDLAVKLKSRPVVYRQPEPEPEHVPDNQVSFGEAERRGGDRSQDTRSRGRSPPPNNSRQSRTSPSYRPSPSNRRSSPPRNTSSARRTPPRENNFQRDLERERERQRREVDNRRDKDREKDRERRRSRSRERKDKKHKEKKEKARSRSRSRDKMEEKVRDHSHRNRNSDKEHRHKEADRHRSKERDHRR</sequence>
<dbReference type="PANTHER" id="PTHR23142">
    <property type="entry name" value="PRE-MRNA-SPLICING FACTOR 38A-RELATED"/>
    <property type="match status" value="1"/>
</dbReference>